<dbReference type="AlphaFoldDB" id="A0A7R9KUJ2"/>
<dbReference type="EMBL" id="OC861804">
    <property type="protein sequence ID" value="CAD7629709.1"/>
    <property type="molecule type" value="Genomic_DNA"/>
</dbReference>
<dbReference type="Proteomes" id="UP000759131">
    <property type="component" value="Unassembled WGS sequence"/>
</dbReference>
<evidence type="ECO:0000256" key="1">
    <source>
        <dbReference type="SAM" id="SignalP"/>
    </source>
</evidence>
<evidence type="ECO:0000313" key="2">
    <source>
        <dbReference type="EMBL" id="CAD7629709.1"/>
    </source>
</evidence>
<accession>A0A7R9KUJ2</accession>
<reference evidence="2" key="1">
    <citation type="submission" date="2020-11" db="EMBL/GenBank/DDBJ databases">
        <authorList>
            <person name="Tran Van P."/>
        </authorList>
    </citation>
    <scope>NUCLEOTIDE SEQUENCE</scope>
</reference>
<name>A0A7R9KUJ2_9ACAR</name>
<dbReference type="OrthoDB" id="6516747at2759"/>
<proteinExistence type="predicted"/>
<evidence type="ECO:0000313" key="3">
    <source>
        <dbReference type="Proteomes" id="UP000759131"/>
    </source>
</evidence>
<keyword evidence="1" id="KW-0732">Signal</keyword>
<sequence length="123" mass="14256">MSGLSMQPFCQYIDMRSLLMTTRGQLLMLVIVLALTCCAQEVMSSPRCVALCHRSEADSLCKRCRFREPMRFGKRSDKQSVFREPMRFGKRVNSYGYQHKRSVTSLPLLRLLMSRIEDKLSPD</sequence>
<gene>
    <name evidence="2" type="ORF">OSB1V03_LOCUS10124</name>
</gene>
<keyword evidence="3" id="KW-1185">Reference proteome</keyword>
<protein>
    <submittedName>
        <fullName evidence="2">Uncharacterized protein</fullName>
    </submittedName>
</protein>
<dbReference type="EMBL" id="CAJPIZ010007229">
    <property type="protein sequence ID" value="CAG2110139.1"/>
    <property type="molecule type" value="Genomic_DNA"/>
</dbReference>
<feature type="chain" id="PRO_5035591712" evidence="1">
    <location>
        <begin position="45"/>
        <end position="123"/>
    </location>
</feature>
<organism evidence="2">
    <name type="scientific">Medioppia subpectinata</name>
    <dbReference type="NCBI Taxonomy" id="1979941"/>
    <lineage>
        <taxon>Eukaryota</taxon>
        <taxon>Metazoa</taxon>
        <taxon>Ecdysozoa</taxon>
        <taxon>Arthropoda</taxon>
        <taxon>Chelicerata</taxon>
        <taxon>Arachnida</taxon>
        <taxon>Acari</taxon>
        <taxon>Acariformes</taxon>
        <taxon>Sarcoptiformes</taxon>
        <taxon>Oribatida</taxon>
        <taxon>Brachypylina</taxon>
        <taxon>Oppioidea</taxon>
        <taxon>Oppiidae</taxon>
        <taxon>Medioppia</taxon>
    </lineage>
</organism>
<feature type="signal peptide" evidence="1">
    <location>
        <begin position="1"/>
        <end position="44"/>
    </location>
</feature>